<evidence type="ECO:0000259" key="4">
    <source>
        <dbReference type="Pfam" id="PF08241"/>
    </source>
</evidence>
<dbReference type="GO" id="GO:0008757">
    <property type="term" value="F:S-adenosylmethionine-dependent methyltransferase activity"/>
    <property type="evidence" value="ECO:0007669"/>
    <property type="project" value="InterPro"/>
</dbReference>
<dbReference type="Pfam" id="PF08241">
    <property type="entry name" value="Methyltransf_11"/>
    <property type="match status" value="1"/>
</dbReference>
<keyword evidence="6" id="KW-1185">Reference proteome</keyword>
<organism evidence="5 6">
    <name type="scientific">Eutypa lata (strain UCR-EL1)</name>
    <name type="common">Grapevine dieback disease fungus</name>
    <name type="synonym">Eutypa armeniacae</name>
    <dbReference type="NCBI Taxonomy" id="1287681"/>
    <lineage>
        <taxon>Eukaryota</taxon>
        <taxon>Fungi</taxon>
        <taxon>Dikarya</taxon>
        <taxon>Ascomycota</taxon>
        <taxon>Pezizomycotina</taxon>
        <taxon>Sordariomycetes</taxon>
        <taxon>Xylariomycetidae</taxon>
        <taxon>Xylariales</taxon>
        <taxon>Diatrypaceae</taxon>
        <taxon>Eutypa</taxon>
    </lineage>
</organism>
<dbReference type="PANTHER" id="PTHR44942">
    <property type="entry name" value="METHYLTRANSF_11 DOMAIN-CONTAINING PROTEIN"/>
    <property type="match status" value="1"/>
</dbReference>
<dbReference type="EMBL" id="KB707360">
    <property type="protein sequence ID" value="EMR62853.1"/>
    <property type="molecule type" value="Genomic_DNA"/>
</dbReference>
<feature type="domain" description="Methyltransferase type 11" evidence="4">
    <location>
        <begin position="52"/>
        <end position="142"/>
    </location>
</feature>
<dbReference type="PANTHER" id="PTHR44942:SF4">
    <property type="entry name" value="METHYLTRANSFERASE TYPE 11 DOMAIN-CONTAINING PROTEIN"/>
    <property type="match status" value="1"/>
</dbReference>
<dbReference type="CDD" id="cd02440">
    <property type="entry name" value="AdoMet_MTases"/>
    <property type="match status" value="1"/>
</dbReference>
<comment type="similarity">
    <text evidence="1">Belongs to the methyltransferase superfamily.</text>
</comment>
<dbReference type="HOGENOM" id="CLU_049344_4_0_1"/>
<accession>M7SF51</accession>
<dbReference type="GO" id="GO:0032259">
    <property type="term" value="P:methylation"/>
    <property type="evidence" value="ECO:0007669"/>
    <property type="project" value="UniProtKB-KW"/>
</dbReference>
<dbReference type="Proteomes" id="UP000012174">
    <property type="component" value="Unassembled WGS sequence"/>
</dbReference>
<dbReference type="KEGG" id="ela:UCREL1_10212"/>
<dbReference type="AlphaFoldDB" id="M7SF51"/>
<dbReference type="eggNOG" id="KOG3010">
    <property type="taxonomic scope" value="Eukaryota"/>
</dbReference>
<keyword evidence="3 5" id="KW-0808">Transferase</keyword>
<protein>
    <submittedName>
        <fullName evidence="5">Putative methyltransferase protein</fullName>
    </submittedName>
</protein>
<evidence type="ECO:0000256" key="2">
    <source>
        <dbReference type="ARBA" id="ARBA00022603"/>
    </source>
</evidence>
<dbReference type="SUPFAM" id="SSF53335">
    <property type="entry name" value="S-adenosyl-L-methionine-dependent methyltransferases"/>
    <property type="match status" value="1"/>
</dbReference>
<sequence length="289" mass="32251">MAPKHPIPPAAEEGFQDATAYDAHRPSYPPEAVDAFLAAAKLADTPGAGIVEVAAGTGKFTEVLAARPERFLVRAVEPHDGMRARLAEKDLPDVEVLDGTAEKMPVEDEWGDACIAAQAFHWFATREALTEIHRVLRPGAVFGVIWNIEDYNKPTSWPATTKWEQGLNDFITKFQDGNPRFRDERWKDVFEKQLPGNPLEVVRNTITDHLPRFSLPLGEGKVPWTVWLSEDALWSRIQTLSHIAVLKGAELENAKKVFDDALKGDDVARNEKDEVAVHGVTYYAWTDCL</sequence>
<gene>
    <name evidence="5" type="ORF">UCREL1_10212</name>
</gene>
<dbReference type="InterPro" id="IPR029063">
    <property type="entry name" value="SAM-dependent_MTases_sf"/>
</dbReference>
<reference evidence="6" key="1">
    <citation type="journal article" date="2013" name="Genome Announc.">
        <title>Draft genome sequence of the grapevine dieback fungus Eutypa lata UCR-EL1.</title>
        <authorList>
            <person name="Blanco-Ulate B."/>
            <person name="Rolshausen P.E."/>
            <person name="Cantu D."/>
        </authorList>
    </citation>
    <scope>NUCLEOTIDE SEQUENCE [LARGE SCALE GENOMIC DNA]</scope>
    <source>
        <strain evidence="6">UCR-EL1</strain>
    </source>
</reference>
<proteinExistence type="inferred from homology"/>
<evidence type="ECO:0000313" key="6">
    <source>
        <dbReference type="Proteomes" id="UP000012174"/>
    </source>
</evidence>
<dbReference type="OrthoDB" id="10027013at2759"/>
<evidence type="ECO:0000313" key="5">
    <source>
        <dbReference type="EMBL" id="EMR62853.1"/>
    </source>
</evidence>
<name>M7SF51_EUTLA</name>
<dbReference type="OMA" id="WRATFDT"/>
<evidence type="ECO:0000256" key="1">
    <source>
        <dbReference type="ARBA" id="ARBA00008361"/>
    </source>
</evidence>
<keyword evidence="2 5" id="KW-0489">Methyltransferase</keyword>
<dbReference type="Gene3D" id="3.40.50.150">
    <property type="entry name" value="Vaccinia Virus protein VP39"/>
    <property type="match status" value="1"/>
</dbReference>
<dbReference type="InterPro" id="IPR013216">
    <property type="entry name" value="Methyltransf_11"/>
</dbReference>
<evidence type="ECO:0000256" key="3">
    <source>
        <dbReference type="ARBA" id="ARBA00022679"/>
    </source>
</evidence>
<dbReference type="InterPro" id="IPR051052">
    <property type="entry name" value="Diverse_substrate_MTase"/>
</dbReference>